<evidence type="ECO:0000256" key="6">
    <source>
        <dbReference type="ARBA" id="ARBA00093236"/>
    </source>
</evidence>
<comment type="similarity">
    <text evidence="8">Belongs to the iodothyronine deiodinase family.</text>
</comment>
<dbReference type="GO" id="GO:0004800">
    <property type="term" value="F:thyroxine 5'-deiodinase activity"/>
    <property type="evidence" value="ECO:0007669"/>
    <property type="project" value="InterPro"/>
</dbReference>
<dbReference type="AlphaFoldDB" id="A0A974HPG9"/>
<evidence type="ECO:0000256" key="5">
    <source>
        <dbReference type="ARBA" id="ARBA00093219"/>
    </source>
</evidence>
<evidence type="ECO:0000256" key="7">
    <source>
        <dbReference type="ARBA" id="ARBA00093242"/>
    </source>
</evidence>
<dbReference type="EMBL" id="CM004472">
    <property type="protein sequence ID" value="OCT85036.1"/>
    <property type="molecule type" value="Genomic_DNA"/>
</dbReference>
<dbReference type="Proteomes" id="UP000694892">
    <property type="component" value="Chromosome 4L"/>
</dbReference>
<proteinExistence type="inferred from homology"/>
<dbReference type="Gene3D" id="3.40.30.10">
    <property type="entry name" value="Glutaredoxin"/>
    <property type="match status" value="1"/>
</dbReference>
<evidence type="ECO:0000256" key="3">
    <source>
        <dbReference type="ARBA" id="ARBA00093206"/>
    </source>
</evidence>
<evidence type="ECO:0000256" key="9">
    <source>
        <dbReference type="SAM" id="Phobius"/>
    </source>
</evidence>
<dbReference type="OMA" id="TFGSCTX"/>
<reference evidence="11" key="1">
    <citation type="journal article" date="2016" name="Nature">
        <title>Genome evolution in the allotetraploid frog Xenopus laevis.</title>
        <authorList>
            <person name="Session A.M."/>
            <person name="Uno Y."/>
            <person name="Kwon T."/>
            <person name="Chapman J.A."/>
            <person name="Toyoda A."/>
            <person name="Takahashi S."/>
            <person name="Fukui A."/>
            <person name="Hikosaka A."/>
            <person name="Suzuki A."/>
            <person name="Kondo M."/>
            <person name="van Heeringen S.J."/>
            <person name="Quigley I."/>
            <person name="Heinz S."/>
            <person name="Ogino H."/>
            <person name="Ochi H."/>
            <person name="Hellsten U."/>
            <person name="Lyons J.B."/>
            <person name="Simakov O."/>
            <person name="Putnam N."/>
            <person name="Stites J."/>
            <person name="Kuroki Y."/>
            <person name="Tanaka T."/>
            <person name="Michiue T."/>
            <person name="Watanabe M."/>
            <person name="Bogdanovic O."/>
            <person name="Lister R."/>
            <person name="Georgiou G."/>
            <person name="Paranjpe S.S."/>
            <person name="van Kruijsbergen I."/>
            <person name="Shu S."/>
            <person name="Carlson J."/>
            <person name="Kinoshita T."/>
            <person name="Ohta Y."/>
            <person name="Mawaribuchi S."/>
            <person name="Jenkins J."/>
            <person name="Grimwood J."/>
            <person name="Schmutz J."/>
            <person name="Mitros T."/>
            <person name="Mozaffari S.V."/>
            <person name="Suzuki Y."/>
            <person name="Haramoto Y."/>
            <person name="Yamamoto T.S."/>
            <person name="Takagi C."/>
            <person name="Heald R."/>
            <person name="Miller K."/>
            <person name="Haudenschild C."/>
            <person name="Kitzman J."/>
            <person name="Nakayama T."/>
            <person name="Izutsu Y."/>
            <person name="Robert J."/>
            <person name="Fortriede J."/>
            <person name="Burns K."/>
            <person name="Lotay V."/>
            <person name="Karimi K."/>
            <person name="Yasuoka Y."/>
            <person name="Dichmann D.S."/>
            <person name="Flajnik M.F."/>
            <person name="Houston D.W."/>
            <person name="Shendure J."/>
            <person name="DuPasquier L."/>
            <person name="Vize P.D."/>
            <person name="Zorn A.M."/>
            <person name="Ito M."/>
            <person name="Marcotte E.M."/>
            <person name="Wallingford J.B."/>
            <person name="Ito Y."/>
            <person name="Asashima M."/>
            <person name="Ueno N."/>
            <person name="Matsuda Y."/>
            <person name="Veenstra G.J."/>
            <person name="Fujiyama A."/>
            <person name="Harland R.M."/>
            <person name="Taira M."/>
            <person name="Rokhsar D.S."/>
        </authorList>
    </citation>
    <scope>NUCLEOTIDE SEQUENCE [LARGE SCALE GENOMIC DNA]</scope>
    <source>
        <strain evidence="11">J</strain>
    </source>
</reference>
<comment type="catalytic activity">
    <reaction evidence="3">
        <text>3,3'-diiodo-L-thyronine sulfate + iodide + A + H(+) = 3,3',5-triiodo-L-thyronine sulfate + AH2</text>
        <dbReference type="Rhea" id="RHEA:83751"/>
        <dbReference type="ChEBI" id="CHEBI:13193"/>
        <dbReference type="ChEBI" id="CHEBI:15378"/>
        <dbReference type="ChEBI" id="CHEBI:16382"/>
        <dbReference type="ChEBI" id="CHEBI:17499"/>
        <dbReference type="ChEBI" id="CHEBI:176511"/>
        <dbReference type="ChEBI" id="CHEBI:176515"/>
    </reaction>
    <physiologicalReaction direction="right-to-left" evidence="3">
        <dbReference type="Rhea" id="RHEA:83753"/>
    </physiologicalReaction>
</comment>
<evidence type="ECO:0000256" key="8">
    <source>
        <dbReference type="RuleBase" id="RU000676"/>
    </source>
</evidence>
<dbReference type="PANTHER" id="PTHR11781">
    <property type="entry name" value="IODOTHYRONINE DEIODINASE"/>
    <property type="match status" value="1"/>
</dbReference>
<name>A0A974HPG9_XENLA</name>
<keyword evidence="8" id="KW-0893">Thyroid hormones biosynthesis</keyword>
<keyword evidence="9" id="KW-0812">Transmembrane</keyword>
<sequence length="204" mass="23810">MESLLQTIKLMLRYIQKALILFFLFLYVVVGKVLMFLFPQTMASVLKSRFEISGVHDPKFQYEDWGPTFFTYKFLRSVLEIMWMRLEDEAFVGHSAPNTPVVDLSGELHHIWDYLQDEWALKNNLHIKKHRSLQDRLAAAKRLMEESPSCPVVLDTMSNLCSAKYAALPERLYILQEGKIIYKGKMGPWGYKPEEVCSVLEKKK</sequence>
<comment type="catalytic activity">
    <reaction evidence="4">
        <text>3'-iodothyronamine + iodide + A + H(+) = 3',5'-diiodothyronamine + AH2</text>
        <dbReference type="Rhea" id="RHEA:83803"/>
        <dbReference type="ChEBI" id="CHEBI:13193"/>
        <dbReference type="ChEBI" id="CHEBI:15378"/>
        <dbReference type="ChEBI" id="CHEBI:16382"/>
        <dbReference type="ChEBI" id="CHEBI:17499"/>
        <dbReference type="ChEBI" id="CHEBI:233339"/>
        <dbReference type="ChEBI" id="CHEBI:233342"/>
    </reaction>
    <physiologicalReaction direction="right-to-left" evidence="4">
        <dbReference type="Rhea" id="RHEA:83805"/>
    </physiologicalReaction>
</comment>
<dbReference type="Pfam" id="PF00837">
    <property type="entry name" value="T4_deiodinase"/>
    <property type="match status" value="1"/>
</dbReference>
<comment type="catalytic activity">
    <reaction evidence="6">
        <text>3,3'-diiodothyronamine + iodide + A + H(+) = 3,3',5'-triiodothyronamine + AH2</text>
        <dbReference type="Rhea" id="RHEA:83795"/>
        <dbReference type="ChEBI" id="CHEBI:13193"/>
        <dbReference type="ChEBI" id="CHEBI:15378"/>
        <dbReference type="ChEBI" id="CHEBI:16382"/>
        <dbReference type="ChEBI" id="CHEBI:17499"/>
        <dbReference type="ChEBI" id="CHEBI:233341"/>
        <dbReference type="ChEBI" id="CHEBI:233343"/>
    </reaction>
    <physiologicalReaction direction="right-to-left" evidence="6">
        <dbReference type="Rhea" id="RHEA:83797"/>
    </physiologicalReaction>
</comment>
<comment type="catalytic activity">
    <reaction evidence="7">
        <text>3-iodothyronamine + iodide + A + H(+) = 3,3'-diiodothyronamine + AH2</text>
        <dbReference type="Rhea" id="RHEA:83827"/>
        <dbReference type="ChEBI" id="CHEBI:13193"/>
        <dbReference type="ChEBI" id="CHEBI:15378"/>
        <dbReference type="ChEBI" id="CHEBI:16382"/>
        <dbReference type="ChEBI" id="CHEBI:17499"/>
        <dbReference type="ChEBI" id="CHEBI:231647"/>
        <dbReference type="ChEBI" id="CHEBI:233341"/>
    </reaction>
    <physiologicalReaction direction="right-to-left" evidence="7">
        <dbReference type="Rhea" id="RHEA:83829"/>
    </physiologicalReaction>
</comment>
<evidence type="ECO:0000313" key="10">
    <source>
        <dbReference type="EMBL" id="OCT85036.1"/>
    </source>
</evidence>
<dbReference type="GO" id="GO:0042404">
    <property type="term" value="P:thyroid hormone catabolic process"/>
    <property type="evidence" value="ECO:0007669"/>
    <property type="project" value="UniProtKB-ARBA"/>
</dbReference>
<evidence type="ECO:0000313" key="11">
    <source>
        <dbReference type="Proteomes" id="UP000694892"/>
    </source>
</evidence>
<accession>A0A974HPG9</accession>
<organism evidence="10 11">
    <name type="scientific">Xenopus laevis</name>
    <name type="common">African clawed frog</name>
    <dbReference type="NCBI Taxonomy" id="8355"/>
    <lineage>
        <taxon>Eukaryota</taxon>
        <taxon>Metazoa</taxon>
        <taxon>Chordata</taxon>
        <taxon>Craniata</taxon>
        <taxon>Vertebrata</taxon>
        <taxon>Euteleostomi</taxon>
        <taxon>Amphibia</taxon>
        <taxon>Batrachia</taxon>
        <taxon>Anura</taxon>
        <taxon>Pipoidea</taxon>
        <taxon>Pipidae</taxon>
        <taxon>Xenopodinae</taxon>
        <taxon>Xenopus</taxon>
        <taxon>Xenopus</taxon>
    </lineage>
</organism>
<comment type="catalytic activity">
    <reaction evidence="5">
        <text>3,3'-diiodo-L-thyronine sulfate + iodide + A + H(+) = 3,3',5'-triiodo-L-thyronine sulfate + AH2</text>
        <dbReference type="Rhea" id="RHEA:83831"/>
        <dbReference type="ChEBI" id="CHEBI:13193"/>
        <dbReference type="ChEBI" id="CHEBI:15378"/>
        <dbReference type="ChEBI" id="CHEBI:16382"/>
        <dbReference type="ChEBI" id="CHEBI:17499"/>
        <dbReference type="ChEBI" id="CHEBI:176513"/>
        <dbReference type="ChEBI" id="CHEBI:176515"/>
    </reaction>
    <physiologicalReaction direction="right-to-left" evidence="5">
        <dbReference type="Rhea" id="RHEA:83833"/>
    </physiologicalReaction>
</comment>
<protein>
    <recommendedName>
        <fullName evidence="8">Iodothyronine deiodinase</fullName>
    </recommendedName>
</protein>
<comment type="function">
    <text evidence="8">Responsible for the deiodination of T4 (3,5,3',5'-tetraiodothyronine).</text>
</comment>
<feature type="transmembrane region" description="Helical" evidence="9">
    <location>
        <begin position="18"/>
        <end position="38"/>
    </location>
</feature>
<gene>
    <name evidence="10" type="ORF">XELAEV_18023199mg</name>
</gene>
<comment type="catalytic activity">
    <reaction evidence="1">
        <text>3-iodo-L-thyronine + iodide + A + H(+) = 3,3'-diiodo-L-thyronine + AH2</text>
        <dbReference type="Rhea" id="RHEA:83783"/>
        <dbReference type="ChEBI" id="CHEBI:13193"/>
        <dbReference type="ChEBI" id="CHEBI:15378"/>
        <dbReference type="ChEBI" id="CHEBI:16382"/>
        <dbReference type="ChEBI" id="CHEBI:17499"/>
        <dbReference type="ChEBI" id="CHEBI:176514"/>
        <dbReference type="ChEBI" id="CHEBI:232627"/>
    </reaction>
    <physiologicalReaction direction="right-to-left" evidence="1">
        <dbReference type="Rhea" id="RHEA:83785"/>
    </physiologicalReaction>
</comment>
<evidence type="ECO:0000256" key="2">
    <source>
        <dbReference type="ARBA" id="ARBA00093202"/>
    </source>
</evidence>
<dbReference type="PANTHER" id="PTHR11781:SF22">
    <property type="entry name" value="TYPE I IODOTHYRONINE DEIODINASE"/>
    <property type="match status" value="1"/>
</dbReference>
<keyword evidence="8" id="KW-0712">Selenocysteine</keyword>
<keyword evidence="9" id="KW-0472">Membrane</keyword>
<evidence type="ECO:0000256" key="1">
    <source>
        <dbReference type="ARBA" id="ARBA00093186"/>
    </source>
</evidence>
<keyword evidence="9" id="KW-1133">Transmembrane helix</keyword>
<comment type="catalytic activity">
    <reaction evidence="2">
        <text>3,3',5'-triiodo-L-thyronine sulfate + iodide + A + H(+) = L-thyroxine sulfate + AH2</text>
        <dbReference type="Rhea" id="RHEA:83835"/>
        <dbReference type="ChEBI" id="CHEBI:13193"/>
        <dbReference type="ChEBI" id="CHEBI:15378"/>
        <dbReference type="ChEBI" id="CHEBI:16382"/>
        <dbReference type="ChEBI" id="CHEBI:17499"/>
        <dbReference type="ChEBI" id="CHEBI:176512"/>
        <dbReference type="ChEBI" id="CHEBI:176513"/>
    </reaction>
    <physiologicalReaction direction="right-to-left" evidence="2">
        <dbReference type="Rhea" id="RHEA:83837"/>
    </physiologicalReaction>
</comment>
<dbReference type="InterPro" id="IPR000643">
    <property type="entry name" value="Iodothyronine_deiodinase"/>
</dbReference>
<evidence type="ECO:0000256" key="4">
    <source>
        <dbReference type="ARBA" id="ARBA00093210"/>
    </source>
</evidence>
<dbReference type="GO" id="GO:0042446">
    <property type="term" value="P:hormone biosynthetic process"/>
    <property type="evidence" value="ECO:0007669"/>
    <property type="project" value="UniProtKB-KW"/>
</dbReference>
<keyword evidence="8" id="KW-0560">Oxidoreductase</keyword>